<evidence type="ECO:0000256" key="3">
    <source>
        <dbReference type="RuleBase" id="RU003719"/>
    </source>
</evidence>
<dbReference type="GO" id="GO:0030267">
    <property type="term" value="F:glyoxylate reductase (NADPH) activity"/>
    <property type="evidence" value="ECO:0007669"/>
    <property type="project" value="TreeGrafter"/>
</dbReference>
<accession>A0A9N9ZYF4</accession>
<dbReference type="Gene3D" id="3.40.50.720">
    <property type="entry name" value="NAD(P)-binding Rossmann-like Domain"/>
    <property type="match status" value="2"/>
</dbReference>
<evidence type="ECO:0000259" key="4">
    <source>
        <dbReference type="Pfam" id="PF00389"/>
    </source>
</evidence>
<dbReference type="InterPro" id="IPR006140">
    <property type="entry name" value="D-isomer_DH_NAD-bd"/>
</dbReference>
<dbReference type="AlphaFoldDB" id="A0A9N9ZYF4"/>
<dbReference type="PANTHER" id="PTHR10996:SF277">
    <property type="entry name" value="GLYOXYLATE REDUCTASE_HYDROXYPYRUVATE REDUCTASE"/>
    <property type="match status" value="1"/>
</dbReference>
<protein>
    <recommendedName>
        <fullName evidence="2">Glyoxylate reductase/hydroxypyruvate reductase</fullName>
    </recommendedName>
</protein>
<evidence type="ECO:0000259" key="5">
    <source>
        <dbReference type="Pfam" id="PF02826"/>
    </source>
</evidence>
<dbReference type="CDD" id="cd05301">
    <property type="entry name" value="GDH"/>
    <property type="match status" value="1"/>
</dbReference>
<dbReference type="GO" id="GO:0005829">
    <property type="term" value="C:cytosol"/>
    <property type="evidence" value="ECO:0007669"/>
    <property type="project" value="TreeGrafter"/>
</dbReference>
<dbReference type="EMBL" id="OU963862">
    <property type="protein sequence ID" value="CAH0382221.1"/>
    <property type="molecule type" value="Genomic_DNA"/>
</dbReference>
<feature type="domain" description="D-isomer specific 2-hydroxyacid dehydrogenase NAD-binding" evidence="5">
    <location>
        <begin position="118"/>
        <end position="296"/>
    </location>
</feature>
<dbReference type="SUPFAM" id="SSF52283">
    <property type="entry name" value="Formate/glycerate dehydrogenase catalytic domain-like"/>
    <property type="match status" value="1"/>
</dbReference>
<organism evidence="6 7">
    <name type="scientific">Bemisia tabaci</name>
    <name type="common">Sweetpotato whitefly</name>
    <name type="synonym">Aleurodes tabaci</name>
    <dbReference type="NCBI Taxonomy" id="7038"/>
    <lineage>
        <taxon>Eukaryota</taxon>
        <taxon>Metazoa</taxon>
        <taxon>Ecdysozoa</taxon>
        <taxon>Arthropoda</taxon>
        <taxon>Hexapoda</taxon>
        <taxon>Insecta</taxon>
        <taxon>Pterygota</taxon>
        <taxon>Neoptera</taxon>
        <taxon>Paraneoptera</taxon>
        <taxon>Hemiptera</taxon>
        <taxon>Sternorrhyncha</taxon>
        <taxon>Aleyrodoidea</taxon>
        <taxon>Aleyrodidae</taxon>
        <taxon>Aleyrodinae</taxon>
        <taxon>Bemisia</taxon>
    </lineage>
</organism>
<dbReference type="PANTHER" id="PTHR10996">
    <property type="entry name" value="2-HYDROXYACID DEHYDROGENASE-RELATED"/>
    <property type="match status" value="1"/>
</dbReference>
<evidence type="ECO:0000256" key="1">
    <source>
        <dbReference type="ARBA" id="ARBA00023002"/>
    </source>
</evidence>
<reference evidence="6" key="1">
    <citation type="submission" date="2021-12" db="EMBL/GenBank/DDBJ databases">
        <authorList>
            <person name="King R."/>
        </authorList>
    </citation>
    <scope>NUCLEOTIDE SEQUENCE</scope>
</reference>
<dbReference type="InterPro" id="IPR050223">
    <property type="entry name" value="D-isomer_2-hydroxyacid_DH"/>
</dbReference>
<keyword evidence="1 3" id="KW-0560">Oxidoreductase</keyword>
<evidence type="ECO:0000313" key="6">
    <source>
        <dbReference type="EMBL" id="CAH0382221.1"/>
    </source>
</evidence>
<name>A0A9N9ZYF4_BEMTA</name>
<dbReference type="SUPFAM" id="SSF51735">
    <property type="entry name" value="NAD(P)-binding Rossmann-fold domains"/>
    <property type="match status" value="1"/>
</dbReference>
<comment type="similarity">
    <text evidence="3">Belongs to the D-isomer specific 2-hydroxyacid dehydrogenase family.</text>
</comment>
<gene>
    <name evidence="6" type="ORF">BEMITA_LOCUS1790</name>
</gene>
<sequence>MSPTASKPEVLVTRSDFPESGIDILRKYFRVEIWDNVNNGPLDKKKLIELIQGKYAVYASAFDIYDEDVIKAGLPFLRVISTFSVGVDHIDLRAVKDYDIKLGHTPDVSTEATSEFAIALLLSASRRMQEAASVVREGRWLSWTPLGLCGQGIQGSTVGIIGYGRIGHAIAVKLKVFSPQRILYASRREKLKGNKIGAIFVDLNSLLRSSDFVILCCALTSDTNNMMSWNQFAAMRKNAIFVNVVRGGLVNHDALVDALRNRKIRAAGLDVMAPEPLPIDHPLQKLDNCVIMPHIGSATVKAREDMGILVAKNIVAVLKGERMPAEYSEKS</sequence>
<dbReference type="InterPro" id="IPR006139">
    <property type="entry name" value="D-isomer_2_OHA_DH_cat_dom"/>
</dbReference>
<dbReference type="GO" id="GO:0051287">
    <property type="term" value="F:NAD binding"/>
    <property type="evidence" value="ECO:0007669"/>
    <property type="project" value="InterPro"/>
</dbReference>
<dbReference type="GO" id="GO:0008465">
    <property type="term" value="F:hydroxypyruvate reductase (NADH) activity"/>
    <property type="evidence" value="ECO:0007669"/>
    <property type="project" value="TreeGrafter"/>
</dbReference>
<keyword evidence="7" id="KW-1185">Reference proteome</keyword>
<proteinExistence type="inferred from homology"/>
<feature type="domain" description="D-isomer specific 2-hydroxyacid dehydrogenase catalytic" evidence="4">
    <location>
        <begin position="11"/>
        <end position="324"/>
    </location>
</feature>
<evidence type="ECO:0000313" key="7">
    <source>
        <dbReference type="Proteomes" id="UP001152759"/>
    </source>
</evidence>
<evidence type="ECO:0000256" key="2">
    <source>
        <dbReference type="ARBA" id="ARBA00073306"/>
    </source>
</evidence>
<dbReference type="FunFam" id="3.40.50.720:FF:000026">
    <property type="entry name" value="Glyoxylate/hydroxypyruvate reductase B"/>
    <property type="match status" value="1"/>
</dbReference>
<dbReference type="Pfam" id="PF00389">
    <property type="entry name" value="2-Hacid_dh"/>
    <property type="match status" value="1"/>
</dbReference>
<dbReference type="Pfam" id="PF02826">
    <property type="entry name" value="2-Hacid_dh_C"/>
    <property type="match status" value="1"/>
</dbReference>
<dbReference type="Proteomes" id="UP001152759">
    <property type="component" value="Chromosome 1"/>
</dbReference>
<dbReference type="InterPro" id="IPR036291">
    <property type="entry name" value="NAD(P)-bd_dom_sf"/>
</dbReference>